<dbReference type="InterPro" id="IPR038318">
    <property type="entry name" value="KdpD_sf"/>
</dbReference>
<dbReference type="Proteomes" id="UP000319514">
    <property type="component" value="Unassembled WGS sequence"/>
</dbReference>
<comment type="subcellular location">
    <subcellularLocation>
        <location evidence="3">Cell membrane</location>
    </subcellularLocation>
    <subcellularLocation>
        <location evidence="2">Membrane</location>
        <topology evidence="2">Multi-pass membrane protein</topology>
    </subcellularLocation>
</comment>
<keyword evidence="13 15" id="KW-0472">Membrane</keyword>
<dbReference type="SMART" id="SM00387">
    <property type="entry name" value="HATPase_c"/>
    <property type="match status" value="1"/>
</dbReference>
<dbReference type="InterPro" id="IPR014729">
    <property type="entry name" value="Rossmann-like_a/b/a_fold"/>
</dbReference>
<evidence type="ECO:0000256" key="3">
    <source>
        <dbReference type="ARBA" id="ARBA00004236"/>
    </source>
</evidence>
<keyword evidence="6" id="KW-0808">Transferase</keyword>
<dbReference type="Gene3D" id="3.30.565.10">
    <property type="entry name" value="Histidine kinase-like ATPase, C-terminal domain"/>
    <property type="match status" value="1"/>
</dbReference>
<keyword evidence="12" id="KW-0902">Two-component regulatory system</keyword>
<dbReference type="InterPro" id="IPR025201">
    <property type="entry name" value="KdpD_TM"/>
</dbReference>
<sequence>MARGTLRIYLGAAPGVGKTVAMLSEAHRRRDRGTDVVVGLVETHGRTFTAQLLEGLERIPTRVLEYRGATFRELDVDAVIARRPRVVLIDELAHTNVPGSRHTKRWEDIEEVLDAGIDVISTVNIQHLESLNDVTEAITGVRQRETVPDDVVRAADQIELVDMSPEALRRRMAHGNIYAAEKVDAALSNYFRVGNLSALRELALVWLADRVDEALERYRHDQGISETWPARERVVVALTGGPESDALLRRGARIASAGAGGELVAVYVARSDGLVGASLEQLAEQRRLTAELGGTFHTVTGDDVAEAVLEFARGVNASQIVLGVSRRGRLQSLLSRGVGESVIAESGDIDVHIVSHGYRRRGLDQVLPDWTVGRRRTISAWVVLALGLPLLTWALASTREHHDLPLEMLLYLALTVATALVGGIWPALFSAIVGSLLLNYYFAPPLHTFTIDNPGNALAVVVFVLVAVSVSSVVHISALRASKALAAQQESRILAQLAHSLLGTPEQLPTLLEQARDTFSMRTAAVVRRASVRDPWEVLAATEGFDVAMVEGAEVRSRVNDTTFLVMTGRVPPASQGRLVSAFASHAAAILTREELVEEARVAGALAKDNRTRTALLAAVSHDLRTPLAGIKAAVSSLRQTDVTWSAEDEAELLESIEASADRLNALIGNLLDMSRLQSGTVAPHLQPLHLDEVVAGTVAALPDGQRVRTWIPHELPPALADAGLLDRVLANVLENALRHSPGRQEVVVNASRIGGHLQLRVVDRGSGVPDSAKEGIFAPFQRFGDVPRGTGVGLGLAVARGLAEAMNGSLTAEDTPGGGLTIVVDLPVAGGQLAGTMPPEQAPQVAPTGGAVGREAS</sequence>
<evidence type="ECO:0000256" key="12">
    <source>
        <dbReference type="ARBA" id="ARBA00023012"/>
    </source>
</evidence>
<keyword evidence="7 15" id="KW-0812">Transmembrane</keyword>
<dbReference type="InterPro" id="IPR003852">
    <property type="entry name" value="Sig_transdc_His_kinase_KdpD_N"/>
</dbReference>
<evidence type="ECO:0000256" key="15">
    <source>
        <dbReference type="SAM" id="Phobius"/>
    </source>
</evidence>
<dbReference type="PANTHER" id="PTHR45569">
    <property type="entry name" value="SENSOR PROTEIN KDPD"/>
    <property type="match status" value="1"/>
</dbReference>
<dbReference type="Pfam" id="PF00512">
    <property type="entry name" value="HisKA"/>
    <property type="match status" value="1"/>
</dbReference>
<dbReference type="PRINTS" id="PR00344">
    <property type="entry name" value="BCTRLSENSOR"/>
</dbReference>
<dbReference type="CDD" id="cd00082">
    <property type="entry name" value="HisKA"/>
    <property type="match status" value="1"/>
</dbReference>
<evidence type="ECO:0000256" key="6">
    <source>
        <dbReference type="ARBA" id="ARBA00022679"/>
    </source>
</evidence>
<evidence type="ECO:0000256" key="2">
    <source>
        <dbReference type="ARBA" id="ARBA00004141"/>
    </source>
</evidence>
<evidence type="ECO:0000256" key="9">
    <source>
        <dbReference type="ARBA" id="ARBA00022777"/>
    </source>
</evidence>
<keyword evidence="5" id="KW-0597">Phosphoprotein</keyword>
<dbReference type="InterPro" id="IPR036097">
    <property type="entry name" value="HisK_dim/P_sf"/>
</dbReference>
<evidence type="ECO:0000256" key="8">
    <source>
        <dbReference type="ARBA" id="ARBA00022741"/>
    </source>
</evidence>
<reference evidence="17 18" key="1">
    <citation type="submission" date="2019-06" db="EMBL/GenBank/DDBJ databases">
        <title>Sequencing the genomes of 1000 actinobacteria strains.</title>
        <authorList>
            <person name="Klenk H.-P."/>
        </authorList>
    </citation>
    <scope>NUCLEOTIDE SEQUENCE [LARGE SCALE GENOMIC DNA]</scope>
    <source>
        <strain evidence="17 18">DSM 18082</strain>
    </source>
</reference>
<dbReference type="FunFam" id="3.40.50.620:FF:000112">
    <property type="entry name" value="Sensor histidine kinase KdpD"/>
    <property type="match status" value="1"/>
</dbReference>
<keyword evidence="11 15" id="KW-1133">Transmembrane helix</keyword>
<dbReference type="SUPFAM" id="SSF52402">
    <property type="entry name" value="Adenine nucleotide alpha hydrolases-like"/>
    <property type="match status" value="1"/>
</dbReference>
<dbReference type="OrthoDB" id="9806130at2"/>
<feature type="region of interest" description="Disordered" evidence="14">
    <location>
        <begin position="835"/>
        <end position="858"/>
    </location>
</feature>
<protein>
    <recommendedName>
        <fullName evidence="4">histidine kinase</fullName>
        <ecNumber evidence="4">2.7.13.3</ecNumber>
    </recommendedName>
</protein>
<evidence type="ECO:0000256" key="1">
    <source>
        <dbReference type="ARBA" id="ARBA00000085"/>
    </source>
</evidence>
<evidence type="ECO:0000256" key="10">
    <source>
        <dbReference type="ARBA" id="ARBA00022840"/>
    </source>
</evidence>
<evidence type="ECO:0000256" key="11">
    <source>
        <dbReference type="ARBA" id="ARBA00022989"/>
    </source>
</evidence>
<feature type="transmembrane region" description="Helical" evidence="15">
    <location>
        <begin position="457"/>
        <end position="479"/>
    </location>
</feature>
<dbReference type="SUPFAM" id="SSF47384">
    <property type="entry name" value="Homodimeric domain of signal transducing histidine kinase"/>
    <property type="match status" value="1"/>
</dbReference>
<dbReference type="PANTHER" id="PTHR45569:SF1">
    <property type="entry name" value="SENSOR PROTEIN KDPD"/>
    <property type="match status" value="1"/>
</dbReference>
<dbReference type="InterPro" id="IPR036890">
    <property type="entry name" value="HATPase_C_sf"/>
</dbReference>
<accession>A0A542ZHG1</accession>
<gene>
    <name evidence="17" type="ORF">FB474_1130</name>
</gene>
<keyword evidence="9 17" id="KW-0418">Kinase</keyword>
<organism evidence="17 18">
    <name type="scientific">Oryzihumus leptocrescens</name>
    <dbReference type="NCBI Taxonomy" id="297536"/>
    <lineage>
        <taxon>Bacteria</taxon>
        <taxon>Bacillati</taxon>
        <taxon>Actinomycetota</taxon>
        <taxon>Actinomycetes</taxon>
        <taxon>Micrococcales</taxon>
        <taxon>Intrasporangiaceae</taxon>
        <taxon>Oryzihumus</taxon>
    </lineage>
</organism>
<dbReference type="InterPro" id="IPR006016">
    <property type="entry name" value="UspA"/>
</dbReference>
<feature type="transmembrane region" description="Helical" evidence="15">
    <location>
        <begin position="408"/>
        <end position="437"/>
    </location>
</feature>
<keyword evidence="8" id="KW-0547">Nucleotide-binding</keyword>
<dbReference type="Pfam" id="PF13493">
    <property type="entry name" value="DUF4118"/>
    <property type="match status" value="1"/>
</dbReference>
<dbReference type="RefSeq" id="WP_141787739.1">
    <property type="nucleotide sequence ID" value="NZ_BAAAKX010000004.1"/>
</dbReference>
<comment type="caution">
    <text evidence="17">The sequence shown here is derived from an EMBL/GenBank/DDBJ whole genome shotgun (WGS) entry which is preliminary data.</text>
</comment>
<dbReference type="SMART" id="SM00388">
    <property type="entry name" value="HisKA"/>
    <property type="match status" value="1"/>
</dbReference>
<dbReference type="InterPro" id="IPR027417">
    <property type="entry name" value="P-loop_NTPase"/>
</dbReference>
<proteinExistence type="predicted"/>
<keyword evidence="10" id="KW-0067">ATP-binding</keyword>
<dbReference type="PROSITE" id="PS50109">
    <property type="entry name" value="HIS_KIN"/>
    <property type="match status" value="1"/>
</dbReference>
<evidence type="ECO:0000313" key="18">
    <source>
        <dbReference type="Proteomes" id="UP000319514"/>
    </source>
</evidence>
<dbReference type="GO" id="GO:0005524">
    <property type="term" value="F:ATP binding"/>
    <property type="evidence" value="ECO:0007669"/>
    <property type="project" value="UniProtKB-KW"/>
</dbReference>
<dbReference type="GO" id="GO:0005737">
    <property type="term" value="C:cytoplasm"/>
    <property type="evidence" value="ECO:0007669"/>
    <property type="project" value="UniProtKB-ARBA"/>
</dbReference>
<feature type="transmembrane region" description="Helical" evidence="15">
    <location>
        <begin position="378"/>
        <end position="396"/>
    </location>
</feature>
<dbReference type="FunFam" id="3.40.50.300:FF:000483">
    <property type="entry name" value="Sensor histidine kinase KdpD"/>
    <property type="match status" value="1"/>
</dbReference>
<dbReference type="InterPro" id="IPR003661">
    <property type="entry name" value="HisK_dim/P_dom"/>
</dbReference>
<dbReference type="Gene3D" id="1.20.120.620">
    <property type="entry name" value="Backbone structure of the membrane domain of e. Coli histidine kinase receptor kdpd"/>
    <property type="match status" value="1"/>
</dbReference>
<dbReference type="InterPro" id="IPR005467">
    <property type="entry name" value="His_kinase_dom"/>
</dbReference>
<dbReference type="GO" id="GO:0005886">
    <property type="term" value="C:plasma membrane"/>
    <property type="evidence" value="ECO:0007669"/>
    <property type="project" value="UniProtKB-SubCell"/>
</dbReference>
<feature type="domain" description="Histidine kinase" evidence="16">
    <location>
        <begin position="619"/>
        <end position="831"/>
    </location>
</feature>
<dbReference type="InterPro" id="IPR003594">
    <property type="entry name" value="HATPase_dom"/>
</dbReference>
<evidence type="ECO:0000259" key="16">
    <source>
        <dbReference type="PROSITE" id="PS50109"/>
    </source>
</evidence>
<dbReference type="FunFam" id="1.10.287.130:FF:000021">
    <property type="entry name" value="Sensor histidine kinase KdpD"/>
    <property type="match status" value="1"/>
</dbReference>
<dbReference type="CDD" id="cd01987">
    <property type="entry name" value="USP_KdpD-like"/>
    <property type="match status" value="1"/>
</dbReference>
<evidence type="ECO:0000256" key="4">
    <source>
        <dbReference type="ARBA" id="ARBA00012438"/>
    </source>
</evidence>
<dbReference type="EC" id="2.7.13.3" evidence="4"/>
<evidence type="ECO:0000256" key="13">
    <source>
        <dbReference type="ARBA" id="ARBA00023136"/>
    </source>
</evidence>
<dbReference type="Pfam" id="PF00582">
    <property type="entry name" value="Usp"/>
    <property type="match status" value="1"/>
</dbReference>
<dbReference type="Gene3D" id="3.40.50.300">
    <property type="entry name" value="P-loop containing nucleotide triphosphate hydrolases"/>
    <property type="match status" value="1"/>
</dbReference>
<comment type="catalytic activity">
    <reaction evidence="1">
        <text>ATP + protein L-histidine = ADP + protein N-phospho-L-histidine.</text>
        <dbReference type="EC" id="2.7.13.3"/>
    </reaction>
</comment>
<dbReference type="AlphaFoldDB" id="A0A542ZHG1"/>
<name>A0A542ZHG1_9MICO</name>
<keyword evidence="18" id="KW-1185">Reference proteome</keyword>
<evidence type="ECO:0000256" key="7">
    <source>
        <dbReference type="ARBA" id="ARBA00022692"/>
    </source>
</evidence>
<evidence type="ECO:0000256" key="5">
    <source>
        <dbReference type="ARBA" id="ARBA00022553"/>
    </source>
</evidence>
<dbReference type="GO" id="GO:0000155">
    <property type="term" value="F:phosphorelay sensor kinase activity"/>
    <property type="evidence" value="ECO:0007669"/>
    <property type="project" value="InterPro"/>
</dbReference>
<dbReference type="InterPro" id="IPR004358">
    <property type="entry name" value="Sig_transdc_His_kin-like_C"/>
</dbReference>
<dbReference type="Gene3D" id="3.40.50.620">
    <property type="entry name" value="HUPs"/>
    <property type="match status" value="1"/>
</dbReference>
<dbReference type="InterPro" id="IPR052023">
    <property type="entry name" value="Histidine_kinase_KdpD"/>
</dbReference>
<dbReference type="Pfam" id="PF02702">
    <property type="entry name" value="KdpD"/>
    <property type="match status" value="1"/>
</dbReference>
<dbReference type="Gene3D" id="1.10.287.130">
    <property type="match status" value="1"/>
</dbReference>
<dbReference type="SUPFAM" id="SSF55874">
    <property type="entry name" value="ATPase domain of HSP90 chaperone/DNA topoisomerase II/histidine kinase"/>
    <property type="match status" value="1"/>
</dbReference>
<dbReference type="Pfam" id="PF02518">
    <property type="entry name" value="HATPase_c"/>
    <property type="match status" value="1"/>
</dbReference>
<dbReference type="EMBL" id="VFOQ01000001">
    <property type="protein sequence ID" value="TQL59764.1"/>
    <property type="molecule type" value="Genomic_DNA"/>
</dbReference>
<evidence type="ECO:0000313" key="17">
    <source>
        <dbReference type="EMBL" id="TQL59764.1"/>
    </source>
</evidence>
<evidence type="ECO:0000256" key="14">
    <source>
        <dbReference type="SAM" id="MobiDB-lite"/>
    </source>
</evidence>